<organism evidence="1">
    <name type="scientific">marine sediment metagenome</name>
    <dbReference type="NCBI Taxonomy" id="412755"/>
    <lineage>
        <taxon>unclassified sequences</taxon>
        <taxon>metagenomes</taxon>
        <taxon>ecological metagenomes</taxon>
    </lineage>
</organism>
<proteinExistence type="predicted"/>
<name>A0A0F9FLI0_9ZZZZ</name>
<sequence length="171" mass="20406">REEQRKIIKKIEAKQLKQGSELRELVVEIKKLPNDLKKAVLTIENPIALKMAKTIAQFTDKEQRTEMISEVISIDKMKEETVQYHLDIATGKIPKKRILVEDPMKLRMKRLLDIKFKIFNNFDKKYLDVIDNLEYRQRAYTIMREIYDFIRKQLEQINDVSIRKVIEIKGT</sequence>
<dbReference type="EMBL" id="LAZR01032090">
    <property type="protein sequence ID" value="KKL51892.1"/>
    <property type="molecule type" value="Genomic_DNA"/>
</dbReference>
<accession>A0A0F9FLI0</accession>
<dbReference type="AlphaFoldDB" id="A0A0F9FLI0"/>
<evidence type="ECO:0000313" key="1">
    <source>
        <dbReference type="EMBL" id="KKL51892.1"/>
    </source>
</evidence>
<reference evidence="1" key="1">
    <citation type="journal article" date="2015" name="Nature">
        <title>Complex archaea that bridge the gap between prokaryotes and eukaryotes.</title>
        <authorList>
            <person name="Spang A."/>
            <person name="Saw J.H."/>
            <person name="Jorgensen S.L."/>
            <person name="Zaremba-Niedzwiedzka K."/>
            <person name="Martijn J."/>
            <person name="Lind A.E."/>
            <person name="van Eijk R."/>
            <person name="Schleper C."/>
            <person name="Guy L."/>
            <person name="Ettema T.J."/>
        </authorList>
    </citation>
    <scope>NUCLEOTIDE SEQUENCE</scope>
</reference>
<gene>
    <name evidence="1" type="ORF">LCGC14_2290970</name>
</gene>
<comment type="caution">
    <text evidence="1">The sequence shown here is derived from an EMBL/GenBank/DDBJ whole genome shotgun (WGS) entry which is preliminary data.</text>
</comment>
<feature type="non-terminal residue" evidence="1">
    <location>
        <position position="1"/>
    </location>
</feature>
<protein>
    <submittedName>
        <fullName evidence="1">Uncharacterized protein</fullName>
    </submittedName>
</protein>